<comment type="caution">
    <text evidence="2">The sequence shown here is derived from an EMBL/GenBank/DDBJ whole genome shotgun (WGS) entry which is preliminary data.</text>
</comment>
<evidence type="ECO:0000313" key="2">
    <source>
        <dbReference type="EMBL" id="GMA87594.1"/>
    </source>
</evidence>
<reference evidence="3" key="1">
    <citation type="journal article" date="2019" name="Int. J. Syst. Evol. Microbiol.">
        <title>The Global Catalogue of Microorganisms (GCM) 10K type strain sequencing project: providing services to taxonomists for standard genome sequencing and annotation.</title>
        <authorList>
            <consortium name="The Broad Institute Genomics Platform"/>
            <consortium name="The Broad Institute Genome Sequencing Center for Infectious Disease"/>
            <person name="Wu L."/>
            <person name="Ma J."/>
        </authorList>
    </citation>
    <scope>NUCLEOTIDE SEQUENCE [LARGE SCALE GENOMIC DNA]</scope>
    <source>
        <strain evidence="3">NBRC 108730</strain>
    </source>
</reference>
<organism evidence="2 3">
    <name type="scientific">Angustibacter aerolatus</name>
    <dbReference type="NCBI Taxonomy" id="1162965"/>
    <lineage>
        <taxon>Bacteria</taxon>
        <taxon>Bacillati</taxon>
        <taxon>Actinomycetota</taxon>
        <taxon>Actinomycetes</taxon>
        <taxon>Kineosporiales</taxon>
        <taxon>Kineosporiaceae</taxon>
    </lineage>
</organism>
<feature type="region of interest" description="Disordered" evidence="1">
    <location>
        <begin position="70"/>
        <end position="97"/>
    </location>
</feature>
<accession>A0ABQ6JJM8</accession>
<dbReference type="EMBL" id="BSUZ01000001">
    <property type="protein sequence ID" value="GMA87594.1"/>
    <property type="molecule type" value="Genomic_DNA"/>
</dbReference>
<dbReference type="Proteomes" id="UP001157017">
    <property type="component" value="Unassembled WGS sequence"/>
</dbReference>
<sequence length="135" mass="14106">MAASASYRRSVLRDAVASGEPVVRPVTVDEPGLTQPSTAAGWFFGDSLLVVPVLRAGSAACAPACRPATGSSLFTGRRHEGTDLPDPPPGVQPSTATATQVELDAPLDREVVLYRADDPDAQRLRSALRAAGLLR</sequence>
<name>A0ABQ6JJM8_9ACTN</name>
<proteinExistence type="predicted"/>
<dbReference type="InterPro" id="IPR013780">
    <property type="entry name" value="Glyco_hydro_b"/>
</dbReference>
<keyword evidence="3" id="KW-1185">Reference proteome</keyword>
<dbReference type="Gene3D" id="2.60.40.1180">
    <property type="entry name" value="Golgi alpha-mannosidase II"/>
    <property type="match status" value="1"/>
</dbReference>
<gene>
    <name evidence="2" type="ORF">GCM10025868_28440</name>
</gene>
<protein>
    <submittedName>
        <fullName evidence="2">Uncharacterized protein</fullName>
    </submittedName>
</protein>
<evidence type="ECO:0000313" key="3">
    <source>
        <dbReference type="Proteomes" id="UP001157017"/>
    </source>
</evidence>
<evidence type="ECO:0000256" key="1">
    <source>
        <dbReference type="SAM" id="MobiDB-lite"/>
    </source>
</evidence>